<dbReference type="AlphaFoldDB" id="A0A195CE84"/>
<feature type="domain" description="Ig-like" evidence="2">
    <location>
        <begin position="226"/>
        <end position="346"/>
    </location>
</feature>
<name>A0A195CE84_9HYME</name>
<keyword evidence="4" id="KW-1185">Reference proteome</keyword>
<dbReference type="Proteomes" id="UP000078542">
    <property type="component" value="Unassembled WGS sequence"/>
</dbReference>
<dbReference type="Gene3D" id="2.60.40.10">
    <property type="entry name" value="Immunoglobulins"/>
    <property type="match status" value="2"/>
</dbReference>
<dbReference type="PANTHER" id="PTHR23278">
    <property type="entry name" value="SIDESTEP PROTEIN"/>
    <property type="match status" value="1"/>
</dbReference>
<dbReference type="SMART" id="SM00409">
    <property type="entry name" value="IG"/>
    <property type="match status" value="2"/>
</dbReference>
<dbReference type="InterPro" id="IPR036179">
    <property type="entry name" value="Ig-like_dom_sf"/>
</dbReference>
<dbReference type="PANTHER" id="PTHR23278:SF19">
    <property type="entry name" value="OBSCURIN"/>
    <property type="match status" value="1"/>
</dbReference>
<dbReference type="InterPro" id="IPR013783">
    <property type="entry name" value="Ig-like_fold"/>
</dbReference>
<dbReference type="InterPro" id="IPR003599">
    <property type="entry name" value="Ig_sub"/>
</dbReference>
<gene>
    <name evidence="3" type="ORF">ALC62_10153</name>
</gene>
<feature type="compositionally biased region" description="Basic and acidic residues" evidence="1">
    <location>
        <begin position="477"/>
        <end position="504"/>
    </location>
</feature>
<dbReference type="EMBL" id="KQ977873">
    <property type="protein sequence ID" value="KYM99184.1"/>
    <property type="molecule type" value="Genomic_DNA"/>
</dbReference>
<organism evidence="3 4">
    <name type="scientific">Cyphomyrmex costatus</name>
    <dbReference type="NCBI Taxonomy" id="456900"/>
    <lineage>
        <taxon>Eukaryota</taxon>
        <taxon>Metazoa</taxon>
        <taxon>Ecdysozoa</taxon>
        <taxon>Arthropoda</taxon>
        <taxon>Hexapoda</taxon>
        <taxon>Insecta</taxon>
        <taxon>Pterygota</taxon>
        <taxon>Neoptera</taxon>
        <taxon>Endopterygota</taxon>
        <taxon>Hymenoptera</taxon>
        <taxon>Apocrita</taxon>
        <taxon>Aculeata</taxon>
        <taxon>Formicoidea</taxon>
        <taxon>Formicidae</taxon>
        <taxon>Myrmicinae</taxon>
        <taxon>Cyphomyrmex</taxon>
    </lineage>
</organism>
<evidence type="ECO:0000256" key="1">
    <source>
        <dbReference type="SAM" id="MobiDB-lite"/>
    </source>
</evidence>
<accession>A0A195CE84</accession>
<protein>
    <submittedName>
        <fullName evidence="3">Cell adhesion molecule 2</fullName>
    </submittedName>
</protein>
<feature type="region of interest" description="Disordered" evidence="1">
    <location>
        <begin position="455"/>
        <end position="511"/>
    </location>
</feature>
<sequence>MYKHALCSVKPPRVRRLAFDRVARLFRTPEARNYNVCTTRAHIYTDGVGIDEKVKAGGSFKPASTTRDFTVYVLCRVDTRRDILTRRTAIIKYNLLKSSEPLQVFFMRESWNQISLVESTVEFIELSLPMNDYNSKFALCPRLHKGQSSPEMHSSDKSAVADPKPAHRYFNALLLRVKHAQITTDRFGTCENKHDSLWYYKFVGLCIVDQRVTGVFCAPLSPSHFPRVNSTRKRQGPPLSVRAVLSGTAELPCDIRPPHHNDSAILVVWYKSDIIPIYSYDLRGKHSEKPLHWQDKDYLGDRALFRTTTEPATLSVNHVQEQDEGEFRCRVDFTTNPTRNSKIQLTVIVPPQKPNIIDERGKTVPAVAGPYEEGGDMRLQCLVSGGRPEPKVRWWRGETLLDSKDEPGEFPALRRNTLVVRELSRADLHAVFDCQASNNNISQPVSTSVAIEMHPYHDESGNDDKTLMGSHPMGTKGDSRRENGQETETRNSKKEGAQEKETRVLELGLGA</sequence>
<dbReference type="SUPFAM" id="SSF48726">
    <property type="entry name" value="Immunoglobulin"/>
    <property type="match status" value="2"/>
</dbReference>
<evidence type="ECO:0000259" key="2">
    <source>
        <dbReference type="PROSITE" id="PS50835"/>
    </source>
</evidence>
<evidence type="ECO:0000313" key="3">
    <source>
        <dbReference type="EMBL" id="KYM99184.1"/>
    </source>
</evidence>
<feature type="domain" description="Ig-like" evidence="2">
    <location>
        <begin position="354"/>
        <end position="450"/>
    </location>
</feature>
<proteinExistence type="predicted"/>
<evidence type="ECO:0000313" key="4">
    <source>
        <dbReference type="Proteomes" id="UP000078542"/>
    </source>
</evidence>
<dbReference type="PROSITE" id="PS50835">
    <property type="entry name" value="IG_LIKE"/>
    <property type="match status" value="2"/>
</dbReference>
<dbReference type="InterPro" id="IPR007110">
    <property type="entry name" value="Ig-like_dom"/>
</dbReference>
<feature type="compositionally biased region" description="Basic and acidic residues" evidence="1">
    <location>
        <begin position="455"/>
        <end position="466"/>
    </location>
</feature>
<dbReference type="STRING" id="456900.A0A195CE84"/>
<reference evidence="3 4" key="1">
    <citation type="submission" date="2016-03" db="EMBL/GenBank/DDBJ databases">
        <title>Cyphomyrmex costatus WGS genome.</title>
        <authorList>
            <person name="Nygaard S."/>
            <person name="Hu H."/>
            <person name="Boomsma J."/>
            <person name="Zhang G."/>
        </authorList>
    </citation>
    <scope>NUCLEOTIDE SEQUENCE [LARGE SCALE GENOMIC DNA]</scope>
    <source>
        <strain evidence="3">MS0001</strain>
        <tissue evidence="3">Whole body</tissue>
    </source>
</reference>